<name>A0A840ZL78_9HYPH</name>
<gene>
    <name evidence="3" type="ORF">HNR00_002554</name>
</gene>
<dbReference type="AlphaFoldDB" id="A0A840ZL78"/>
<dbReference type="EMBL" id="JACHOP010000009">
    <property type="protein sequence ID" value="MBB5757838.1"/>
    <property type="molecule type" value="Genomic_DNA"/>
</dbReference>
<accession>A0A840ZL78</accession>
<evidence type="ECO:0000313" key="3">
    <source>
        <dbReference type="EMBL" id="MBB5757838.1"/>
    </source>
</evidence>
<evidence type="ECO:0000256" key="2">
    <source>
        <dbReference type="RuleBase" id="RU362080"/>
    </source>
</evidence>
<dbReference type="Proteomes" id="UP000583454">
    <property type="component" value="Unassembled WGS sequence"/>
</dbReference>
<evidence type="ECO:0000313" key="4">
    <source>
        <dbReference type="Proteomes" id="UP000583454"/>
    </source>
</evidence>
<reference evidence="3 4" key="1">
    <citation type="submission" date="2020-08" db="EMBL/GenBank/DDBJ databases">
        <title>Genomic Encyclopedia of Type Strains, Phase IV (KMG-IV): sequencing the most valuable type-strain genomes for metagenomic binning, comparative biology and taxonomic classification.</title>
        <authorList>
            <person name="Goeker M."/>
        </authorList>
    </citation>
    <scope>NUCLEOTIDE SEQUENCE [LARGE SCALE GENOMIC DNA]</scope>
    <source>
        <strain evidence="3 4">DSM 2163</strain>
    </source>
</reference>
<dbReference type="Pfam" id="PF02604">
    <property type="entry name" value="PhdYeFM_antitox"/>
    <property type="match status" value="1"/>
</dbReference>
<comment type="caution">
    <text evidence="3">The sequence shown here is derived from an EMBL/GenBank/DDBJ whole genome shotgun (WGS) entry which is preliminary data.</text>
</comment>
<evidence type="ECO:0000256" key="1">
    <source>
        <dbReference type="ARBA" id="ARBA00009981"/>
    </source>
</evidence>
<dbReference type="InterPro" id="IPR036165">
    <property type="entry name" value="YefM-like_sf"/>
</dbReference>
<dbReference type="SUPFAM" id="SSF143120">
    <property type="entry name" value="YefM-like"/>
    <property type="match status" value="1"/>
</dbReference>
<dbReference type="InterPro" id="IPR006442">
    <property type="entry name" value="Antitoxin_Phd/YefM"/>
</dbReference>
<sequence>MRRFVRSAAPSACGFRPACWCGPTCYPVDMSDAFPSSDRTETPVPWRLAEAEARFAELVRRVRSEGPQHVTVHGQDEVVVIAAEEFRRLTMAQADRKATGEALIAALQASPYRDVEIEPERFAMPVRDPAP</sequence>
<dbReference type="NCBIfam" id="TIGR01552">
    <property type="entry name" value="phd_fam"/>
    <property type="match status" value="1"/>
</dbReference>
<comment type="similarity">
    <text evidence="1 2">Belongs to the phD/YefM antitoxin family.</text>
</comment>
<protein>
    <recommendedName>
        <fullName evidence="2">Antitoxin</fullName>
    </recommendedName>
</protein>
<comment type="function">
    <text evidence="2">Antitoxin component of a type II toxin-antitoxin (TA) system.</text>
</comment>
<dbReference type="Gene3D" id="3.40.1620.10">
    <property type="entry name" value="YefM-like domain"/>
    <property type="match status" value="1"/>
</dbReference>
<organism evidence="3 4">
    <name type="scientific">Methylorubrum rhodinum</name>
    <dbReference type="NCBI Taxonomy" id="29428"/>
    <lineage>
        <taxon>Bacteria</taxon>
        <taxon>Pseudomonadati</taxon>
        <taxon>Pseudomonadota</taxon>
        <taxon>Alphaproteobacteria</taxon>
        <taxon>Hyphomicrobiales</taxon>
        <taxon>Methylobacteriaceae</taxon>
        <taxon>Methylorubrum</taxon>
    </lineage>
</organism>
<keyword evidence="4" id="KW-1185">Reference proteome</keyword>
<proteinExistence type="inferred from homology"/>